<dbReference type="RefSeq" id="WP_184036585.1">
    <property type="nucleotide sequence ID" value="NZ_JACHHY010000006.1"/>
</dbReference>
<evidence type="ECO:0000313" key="2">
    <source>
        <dbReference type="EMBL" id="MBB5017984.1"/>
    </source>
</evidence>
<accession>A0A840MFE8</accession>
<evidence type="ECO:0000313" key="3">
    <source>
        <dbReference type="Proteomes" id="UP000575898"/>
    </source>
</evidence>
<comment type="caution">
    <text evidence="2">The sequence shown here is derived from an EMBL/GenBank/DDBJ whole genome shotgun (WGS) entry which is preliminary data.</text>
</comment>
<dbReference type="InterPro" id="IPR027383">
    <property type="entry name" value="Znf_put"/>
</dbReference>
<dbReference type="EMBL" id="JACHHY010000006">
    <property type="protein sequence ID" value="MBB5017984.1"/>
    <property type="molecule type" value="Genomic_DNA"/>
</dbReference>
<proteinExistence type="predicted"/>
<evidence type="ECO:0000259" key="1">
    <source>
        <dbReference type="Pfam" id="PF13490"/>
    </source>
</evidence>
<dbReference type="Pfam" id="PF13490">
    <property type="entry name" value="zf-HC2"/>
    <property type="match status" value="1"/>
</dbReference>
<sequence length="59" mass="6920">MMACKEATRLMSQGMDRKLTVAEQVSLKLHLALCQGCRHFNRHIHFIRHAARRMVDRTD</sequence>
<organism evidence="2 3">
    <name type="scientific">Chitinivorax tropicus</name>
    <dbReference type="NCBI Taxonomy" id="714531"/>
    <lineage>
        <taxon>Bacteria</taxon>
        <taxon>Pseudomonadati</taxon>
        <taxon>Pseudomonadota</taxon>
        <taxon>Betaproteobacteria</taxon>
        <taxon>Chitinivorax</taxon>
    </lineage>
</organism>
<reference evidence="2 3" key="1">
    <citation type="submission" date="2020-08" db="EMBL/GenBank/DDBJ databases">
        <title>Genomic Encyclopedia of Type Strains, Phase IV (KMG-IV): sequencing the most valuable type-strain genomes for metagenomic binning, comparative biology and taxonomic classification.</title>
        <authorList>
            <person name="Goeker M."/>
        </authorList>
    </citation>
    <scope>NUCLEOTIDE SEQUENCE [LARGE SCALE GENOMIC DNA]</scope>
    <source>
        <strain evidence="2 3">DSM 27165</strain>
    </source>
</reference>
<feature type="domain" description="Putative zinc-finger" evidence="1">
    <location>
        <begin position="4"/>
        <end position="38"/>
    </location>
</feature>
<keyword evidence="3" id="KW-1185">Reference proteome</keyword>
<dbReference type="AlphaFoldDB" id="A0A840MFE8"/>
<dbReference type="Proteomes" id="UP000575898">
    <property type="component" value="Unassembled WGS sequence"/>
</dbReference>
<name>A0A840MFE8_9PROT</name>
<protein>
    <recommendedName>
        <fullName evidence="1">Putative zinc-finger domain-containing protein</fullName>
    </recommendedName>
</protein>
<gene>
    <name evidence="2" type="ORF">HNQ59_001269</name>
</gene>